<organism evidence="1 2">
    <name type="scientific">Boeremia exigua</name>
    <dbReference type="NCBI Taxonomy" id="749465"/>
    <lineage>
        <taxon>Eukaryota</taxon>
        <taxon>Fungi</taxon>
        <taxon>Dikarya</taxon>
        <taxon>Ascomycota</taxon>
        <taxon>Pezizomycotina</taxon>
        <taxon>Dothideomycetes</taxon>
        <taxon>Pleosporomycetidae</taxon>
        <taxon>Pleosporales</taxon>
        <taxon>Pleosporineae</taxon>
        <taxon>Didymellaceae</taxon>
        <taxon>Boeremia</taxon>
    </lineage>
</organism>
<dbReference type="EMBL" id="JAPHNI010000544">
    <property type="protein sequence ID" value="KAJ8110026.1"/>
    <property type="molecule type" value="Genomic_DNA"/>
</dbReference>
<accession>A0ACC2I5H7</accession>
<evidence type="ECO:0000313" key="2">
    <source>
        <dbReference type="Proteomes" id="UP001153331"/>
    </source>
</evidence>
<evidence type="ECO:0000313" key="1">
    <source>
        <dbReference type="EMBL" id="KAJ8110026.1"/>
    </source>
</evidence>
<reference evidence="1" key="1">
    <citation type="submission" date="2022-11" db="EMBL/GenBank/DDBJ databases">
        <title>Genome Sequence of Boeremia exigua.</title>
        <authorList>
            <person name="Buettner E."/>
        </authorList>
    </citation>
    <scope>NUCLEOTIDE SEQUENCE</scope>
    <source>
        <strain evidence="1">CU02</strain>
    </source>
</reference>
<dbReference type="Proteomes" id="UP001153331">
    <property type="component" value="Unassembled WGS sequence"/>
</dbReference>
<name>A0ACC2I5H7_9PLEO</name>
<protein>
    <submittedName>
        <fullName evidence="1">Uncharacterized protein</fullName>
    </submittedName>
</protein>
<keyword evidence="2" id="KW-1185">Reference proteome</keyword>
<comment type="caution">
    <text evidence="1">The sequence shown here is derived from an EMBL/GenBank/DDBJ whole genome shotgun (WGS) entry which is preliminary data.</text>
</comment>
<sequence length="67" mass="7841">MSNYALPKSHQDLMEKSLVDTDNEVAQIMVRTRDPASARVHPSHRLRERHIARRLRCAWLAHVEQVL</sequence>
<proteinExistence type="predicted"/>
<gene>
    <name evidence="1" type="ORF">OPT61_g7018</name>
</gene>